<keyword evidence="1" id="KW-1133">Transmembrane helix</keyword>
<feature type="transmembrane region" description="Helical" evidence="1">
    <location>
        <begin position="6"/>
        <end position="27"/>
    </location>
</feature>
<dbReference type="Proteomes" id="UP000192900">
    <property type="component" value="Chromosome"/>
</dbReference>
<dbReference type="Pfam" id="PF05437">
    <property type="entry name" value="AzlD"/>
    <property type="match status" value="1"/>
</dbReference>
<reference evidence="2 3" key="1">
    <citation type="submission" date="2017-02" db="EMBL/GenBank/DDBJ databases">
        <title>Complete genome sequence of the drought resistance-promoting endophyte Pantoea alhagi LTYR-11Z.</title>
        <authorList>
            <person name="Zhang L."/>
        </authorList>
    </citation>
    <scope>NUCLEOTIDE SEQUENCE [LARGE SCALE GENOMIC DNA]</scope>
    <source>
        <strain evidence="2 3">LTYR-11Z</strain>
    </source>
</reference>
<organism evidence="2 3">
    <name type="scientific">Pantoea alhagi</name>
    <dbReference type="NCBI Taxonomy" id="1891675"/>
    <lineage>
        <taxon>Bacteria</taxon>
        <taxon>Pseudomonadati</taxon>
        <taxon>Pseudomonadota</taxon>
        <taxon>Gammaproteobacteria</taxon>
        <taxon>Enterobacterales</taxon>
        <taxon>Erwiniaceae</taxon>
        <taxon>Pantoea</taxon>
    </lineage>
</organism>
<accession>A0A1W6B758</accession>
<protein>
    <recommendedName>
        <fullName evidence="4">Branched-chain amino acid transport</fullName>
    </recommendedName>
</protein>
<sequence length="98" mass="10452">MNTAALFTIAGMAIVTYLTRVLGYLMLRNRHLNLRARSVMESAPGCVMVSAIAPYMVSTNPAMVIAMLITVGCAIRLSMLPTLLISIASLGILQIVLG</sequence>
<dbReference type="KEGG" id="palh:B1H58_13500"/>
<evidence type="ECO:0008006" key="4">
    <source>
        <dbReference type="Google" id="ProtNLM"/>
    </source>
</evidence>
<evidence type="ECO:0000313" key="3">
    <source>
        <dbReference type="Proteomes" id="UP000192900"/>
    </source>
</evidence>
<dbReference type="AlphaFoldDB" id="A0A1W6B758"/>
<feature type="transmembrane region" description="Helical" evidence="1">
    <location>
        <begin position="63"/>
        <end position="93"/>
    </location>
</feature>
<keyword evidence="1" id="KW-0472">Membrane</keyword>
<dbReference type="STRING" id="1891675.B1H58_13500"/>
<name>A0A1W6B758_9GAMM</name>
<dbReference type="OrthoDB" id="3078300at2"/>
<dbReference type="InterPro" id="IPR008407">
    <property type="entry name" value="Brnchd-chn_aa_trnsp_AzlD"/>
</dbReference>
<gene>
    <name evidence="2" type="ORF">B1H58_13500</name>
</gene>
<keyword evidence="1" id="KW-0812">Transmembrane</keyword>
<dbReference type="EMBL" id="CP019706">
    <property type="protein sequence ID" value="ARJ42938.1"/>
    <property type="molecule type" value="Genomic_DNA"/>
</dbReference>
<evidence type="ECO:0000313" key="2">
    <source>
        <dbReference type="EMBL" id="ARJ42938.1"/>
    </source>
</evidence>
<evidence type="ECO:0000256" key="1">
    <source>
        <dbReference type="SAM" id="Phobius"/>
    </source>
</evidence>
<dbReference type="RefSeq" id="WP_085070991.1">
    <property type="nucleotide sequence ID" value="NZ_CP019706.1"/>
</dbReference>
<keyword evidence="3" id="KW-1185">Reference proteome</keyword>
<proteinExistence type="predicted"/>